<reference evidence="4" key="1">
    <citation type="submission" date="2023-07" db="EMBL/GenBank/DDBJ databases">
        <title>Dyadobacter sp. nov 'subterranea' isolated from contaminted grondwater.</title>
        <authorList>
            <person name="Szabo I."/>
            <person name="Al-Omari J."/>
            <person name="Szerdahelyi S.G."/>
            <person name="Rado J."/>
        </authorList>
    </citation>
    <scope>NUCLEOTIDE SEQUENCE [LARGE SCALE GENOMIC DNA]</scope>
    <source>
        <strain evidence="4">UP-52</strain>
    </source>
</reference>
<dbReference type="InterPro" id="IPR051532">
    <property type="entry name" value="Ester_Hydrolysis_Enzymes"/>
</dbReference>
<evidence type="ECO:0000259" key="2">
    <source>
        <dbReference type="Pfam" id="PF13472"/>
    </source>
</evidence>
<dbReference type="Proteomes" id="UP000634134">
    <property type="component" value="Unassembled WGS sequence"/>
</dbReference>
<gene>
    <name evidence="3" type="ORF">IEE83_07160</name>
</gene>
<dbReference type="SUPFAM" id="SSF52266">
    <property type="entry name" value="SGNH hydrolase"/>
    <property type="match status" value="1"/>
</dbReference>
<dbReference type="Gene3D" id="3.40.50.1110">
    <property type="entry name" value="SGNH hydrolase"/>
    <property type="match status" value="1"/>
</dbReference>
<dbReference type="InterPro" id="IPR036514">
    <property type="entry name" value="SGNH_hydro_sf"/>
</dbReference>
<accession>A0ABR9W888</accession>
<dbReference type="RefSeq" id="WP_194119922.1">
    <property type="nucleotide sequence ID" value="NZ_JACYGY010000001.1"/>
</dbReference>
<comment type="caution">
    <text evidence="3">The sequence shown here is derived from an EMBL/GenBank/DDBJ whole genome shotgun (WGS) entry which is preliminary data.</text>
</comment>
<feature type="chain" id="PRO_5045638290" evidence="1">
    <location>
        <begin position="23"/>
        <end position="236"/>
    </location>
</feature>
<protein>
    <submittedName>
        <fullName evidence="3">SGNH/GDSL hydrolase family protein</fullName>
    </submittedName>
</protein>
<dbReference type="EMBL" id="JACYGY010000001">
    <property type="protein sequence ID" value="MBE9461657.1"/>
    <property type="molecule type" value="Genomic_DNA"/>
</dbReference>
<proteinExistence type="predicted"/>
<dbReference type="Pfam" id="PF13472">
    <property type="entry name" value="Lipase_GDSL_2"/>
    <property type="match status" value="1"/>
</dbReference>
<dbReference type="GO" id="GO:0016787">
    <property type="term" value="F:hydrolase activity"/>
    <property type="evidence" value="ECO:0007669"/>
    <property type="project" value="UniProtKB-KW"/>
</dbReference>
<keyword evidence="1" id="KW-0732">Signal</keyword>
<evidence type="ECO:0000256" key="1">
    <source>
        <dbReference type="SAM" id="SignalP"/>
    </source>
</evidence>
<organism evidence="3 4">
    <name type="scientific">Dyadobacter subterraneus</name>
    <dbReference type="NCBI Taxonomy" id="2773304"/>
    <lineage>
        <taxon>Bacteria</taxon>
        <taxon>Pseudomonadati</taxon>
        <taxon>Bacteroidota</taxon>
        <taxon>Cytophagia</taxon>
        <taxon>Cytophagales</taxon>
        <taxon>Spirosomataceae</taxon>
        <taxon>Dyadobacter</taxon>
    </lineage>
</organism>
<evidence type="ECO:0000313" key="3">
    <source>
        <dbReference type="EMBL" id="MBE9461657.1"/>
    </source>
</evidence>
<dbReference type="PANTHER" id="PTHR30383:SF5">
    <property type="entry name" value="SGNH HYDROLASE-TYPE ESTERASE DOMAIN-CONTAINING PROTEIN"/>
    <property type="match status" value="1"/>
</dbReference>
<sequence>MKNNTLKTILFILITFCAKTQAQIADPAAYLSDIKKELNTVWPKNRTINLVFHGHSVPSGYGDNHLVHTLEAYPNLLLKTLKEKYPYAVINVIVTAIGGEDAIRGQARFEKDVLPHKPDVLFIDYALNDRFSPLDKVRDAWEKMIKSALANHIKVILLTPSPDQRIDISDPTNPLDPYAEQIKSLAVTYKTGLADPYTPFKKIVKEGNVKNYMTSINHPNKEGHMIIVGAIKLYFY</sequence>
<evidence type="ECO:0000313" key="4">
    <source>
        <dbReference type="Proteomes" id="UP000634134"/>
    </source>
</evidence>
<keyword evidence="3" id="KW-0378">Hydrolase</keyword>
<dbReference type="PANTHER" id="PTHR30383">
    <property type="entry name" value="THIOESTERASE 1/PROTEASE 1/LYSOPHOSPHOLIPASE L1"/>
    <property type="match status" value="1"/>
</dbReference>
<feature type="signal peptide" evidence="1">
    <location>
        <begin position="1"/>
        <end position="22"/>
    </location>
</feature>
<dbReference type="InterPro" id="IPR013830">
    <property type="entry name" value="SGNH_hydro"/>
</dbReference>
<name>A0ABR9W888_9BACT</name>
<keyword evidence="4" id="KW-1185">Reference proteome</keyword>
<feature type="domain" description="SGNH hydrolase-type esterase" evidence="2">
    <location>
        <begin position="53"/>
        <end position="224"/>
    </location>
</feature>